<dbReference type="Proteomes" id="UP000036958">
    <property type="component" value="Unassembled WGS sequence"/>
</dbReference>
<keyword evidence="1" id="KW-0479">Metal-binding</keyword>
<keyword evidence="2" id="KW-0378">Hydrolase</keyword>
<proteinExistence type="inferred from homology"/>
<dbReference type="SUPFAM" id="SSF52768">
    <property type="entry name" value="Arginase/deacetylase"/>
    <property type="match status" value="1"/>
</dbReference>
<dbReference type="CDD" id="cd09988">
    <property type="entry name" value="Formimidoylglutamase"/>
    <property type="match status" value="1"/>
</dbReference>
<dbReference type="EMBL" id="LGIA01000090">
    <property type="protein sequence ID" value="KOH45609.1"/>
    <property type="molecule type" value="Genomic_DNA"/>
</dbReference>
<reference evidence="5" key="1">
    <citation type="submission" date="2015-07" db="EMBL/GenBank/DDBJ databases">
        <title>Genome sequencing of Sunxiuqinia dokdonensis strain SK.</title>
        <authorList>
            <person name="Ahn S."/>
            <person name="Kim B.-C."/>
        </authorList>
    </citation>
    <scope>NUCLEOTIDE SEQUENCE [LARGE SCALE GENOMIC DNA]</scope>
    <source>
        <strain evidence="5">SK</strain>
    </source>
</reference>
<keyword evidence="5" id="KW-1185">Reference proteome</keyword>
<evidence type="ECO:0000256" key="3">
    <source>
        <dbReference type="PROSITE-ProRule" id="PRU00742"/>
    </source>
</evidence>
<evidence type="ECO:0000256" key="2">
    <source>
        <dbReference type="ARBA" id="ARBA00022801"/>
    </source>
</evidence>
<dbReference type="Gene3D" id="3.40.800.10">
    <property type="entry name" value="Ureohydrolase domain"/>
    <property type="match status" value="1"/>
</dbReference>
<dbReference type="RefSeq" id="WP_053181509.1">
    <property type="nucleotide sequence ID" value="NZ_LGIA01000090.1"/>
</dbReference>
<evidence type="ECO:0000313" key="5">
    <source>
        <dbReference type="Proteomes" id="UP000036958"/>
    </source>
</evidence>
<dbReference type="Pfam" id="PF00491">
    <property type="entry name" value="Arginase"/>
    <property type="match status" value="1"/>
</dbReference>
<dbReference type="GO" id="GO:0046872">
    <property type="term" value="F:metal ion binding"/>
    <property type="evidence" value="ECO:0007669"/>
    <property type="project" value="UniProtKB-KW"/>
</dbReference>
<sequence length="384" mass="44130">MDTKLYLKPIDFSKFKLAPWAQSKFSLGKILEKNQLKLPLCKAEIVIVGVEEDRNAVTRGSAKAPNKIRQHLYSLNRISPRFKILDIGNIKVGKTVNDTYFAVRDVCGSLVEQGKTVVLLGGSQDLTFGITKAFKENSFNLVNVDPKFDFKKGVKTISSENYLNFIVEKQPNLYAQTILGYQNYFVDGLELDYVYEVGAEVKRLGEIRYDMVNIEPYLRDADVLSFDINAIRLLEAPAQYFGSPNGLYAEEACQIGHYAGMADQLKVAGFFNLIPRLDHDDLSSKLMAQVIWHFLEGFYHKKAETPSGDKENFNEFLLEIDDIDLPLTFYQSQKTGRWWMKITDEDDTREQIISCTEEDYRLAAQNEIPDRWWRNIRKLNRLAK</sequence>
<name>A0A0L8VAY4_9BACT</name>
<dbReference type="STRING" id="1409788.NC99_15730"/>
<dbReference type="GO" id="GO:0033389">
    <property type="term" value="P:putrescine biosynthetic process from arginine, via agmatine"/>
    <property type="evidence" value="ECO:0007669"/>
    <property type="project" value="TreeGrafter"/>
</dbReference>
<comment type="caution">
    <text evidence="4">The sequence shown here is derived from an EMBL/GenBank/DDBJ whole genome shotgun (WGS) entry which is preliminary data.</text>
</comment>
<accession>A0A0L8VAY4</accession>
<dbReference type="InterPro" id="IPR006035">
    <property type="entry name" value="Ureohydrolase"/>
</dbReference>
<dbReference type="InterPro" id="IPR023696">
    <property type="entry name" value="Ureohydrolase_dom_sf"/>
</dbReference>
<dbReference type="PANTHER" id="PTHR11358">
    <property type="entry name" value="ARGINASE/AGMATINASE"/>
    <property type="match status" value="1"/>
</dbReference>
<evidence type="ECO:0000256" key="1">
    <source>
        <dbReference type="ARBA" id="ARBA00022723"/>
    </source>
</evidence>
<gene>
    <name evidence="4" type="ORF">NC99_15730</name>
</gene>
<evidence type="ECO:0000313" key="4">
    <source>
        <dbReference type="EMBL" id="KOH45609.1"/>
    </source>
</evidence>
<dbReference type="PROSITE" id="PS51409">
    <property type="entry name" value="ARGINASE_2"/>
    <property type="match status" value="1"/>
</dbReference>
<organism evidence="4 5">
    <name type="scientific">Sunxiuqinia dokdonensis</name>
    <dbReference type="NCBI Taxonomy" id="1409788"/>
    <lineage>
        <taxon>Bacteria</taxon>
        <taxon>Pseudomonadati</taxon>
        <taxon>Bacteroidota</taxon>
        <taxon>Bacteroidia</taxon>
        <taxon>Marinilabiliales</taxon>
        <taxon>Prolixibacteraceae</taxon>
        <taxon>Sunxiuqinia</taxon>
    </lineage>
</organism>
<dbReference type="OrthoDB" id="931936at2"/>
<dbReference type="AlphaFoldDB" id="A0A0L8VAY4"/>
<dbReference type="PANTHER" id="PTHR11358:SF26">
    <property type="entry name" value="GUANIDINO ACID HYDROLASE, MITOCHONDRIAL"/>
    <property type="match status" value="1"/>
</dbReference>
<evidence type="ECO:0008006" key="6">
    <source>
        <dbReference type="Google" id="ProtNLM"/>
    </source>
</evidence>
<protein>
    <recommendedName>
        <fullName evidence="6">Arginase</fullName>
    </recommendedName>
</protein>
<comment type="similarity">
    <text evidence="3">Belongs to the arginase family.</text>
</comment>
<dbReference type="GO" id="GO:0008783">
    <property type="term" value="F:agmatinase activity"/>
    <property type="evidence" value="ECO:0007669"/>
    <property type="project" value="TreeGrafter"/>
</dbReference>